<evidence type="ECO:0000313" key="7">
    <source>
        <dbReference type="Proteomes" id="UP000245119"/>
    </source>
</evidence>
<protein>
    <recommendedName>
        <fullName evidence="5">SH3 domain-containing protein</fullName>
    </recommendedName>
</protein>
<feature type="compositionally biased region" description="Polar residues" evidence="4">
    <location>
        <begin position="59"/>
        <end position="74"/>
    </location>
</feature>
<dbReference type="InterPro" id="IPR036028">
    <property type="entry name" value="SH3-like_dom_sf"/>
</dbReference>
<feature type="compositionally biased region" description="Low complexity" evidence="4">
    <location>
        <begin position="200"/>
        <end position="209"/>
    </location>
</feature>
<dbReference type="GO" id="GO:0005886">
    <property type="term" value="C:plasma membrane"/>
    <property type="evidence" value="ECO:0007669"/>
    <property type="project" value="InterPro"/>
</dbReference>
<dbReference type="SUPFAM" id="SSF50044">
    <property type="entry name" value="SH3-domain"/>
    <property type="match status" value="1"/>
</dbReference>
<organism evidence="6 7">
    <name type="scientific">Pomacea canaliculata</name>
    <name type="common">Golden apple snail</name>
    <dbReference type="NCBI Taxonomy" id="400727"/>
    <lineage>
        <taxon>Eukaryota</taxon>
        <taxon>Metazoa</taxon>
        <taxon>Spiralia</taxon>
        <taxon>Lophotrochozoa</taxon>
        <taxon>Mollusca</taxon>
        <taxon>Gastropoda</taxon>
        <taxon>Caenogastropoda</taxon>
        <taxon>Architaenioglossa</taxon>
        <taxon>Ampullarioidea</taxon>
        <taxon>Ampullariidae</taxon>
        <taxon>Pomacea</taxon>
    </lineage>
</organism>
<comment type="caution">
    <text evidence="6">The sequence shown here is derived from an EMBL/GenBank/DDBJ whole genome shotgun (WGS) entry which is preliminary data.</text>
</comment>
<feature type="compositionally biased region" description="Low complexity" evidence="4">
    <location>
        <begin position="119"/>
        <end position="134"/>
    </location>
</feature>
<dbReference type="GO" id="GO:0050852">
    <property type="term" value="P:T cell receptor signaling pathway"/>
    <property type="evidence" value="ECO:0007669"/>
    <property type="project" value="TreeGrafter"/>
</dbReference>
<dbReference type="CDD" id="cd00174">
    <property type="entry name" value="SH3"/>
    <property type="match status" value="1"/>
</dbReference>
<feature type="compositionally biased region" description="Low complexity" evidence="4">
    <location>
        <begin position="264"/>
        <end position="273"/>
    </location>
</feature>
<reference evidence="6 7" key="1">
    <citation type="submission" date="2018-04" db="EMBL/GenBank/DDBJ databases">
        <title>The genome of golden apple snail Pomacea canaliculata provides insight into stress tolerance and invasive adaptation.</title>
        <authorList>
            <person name="Liu C."/>
            <person name="Liu B."/>
            <person name="Ren Y."/>
            <person name="Zhang Y."/>
            <person name="Wang H."/>
            <person name="Li S."/>
            <person name="Jiang F."/>
            <person name="Yin L."/>
            <person name="Zhang G."/>
            <person name="Qian W."/>
            <person name="Fan W."/>
        </authorList>
    </citation>
    <scope>NUCLEOTIDE SEQUENCE [LARGE SCALE GENOMIC DNA]</scope>
    <source>
        <strain evidence="6">SZHN2017</strain>
        <tissue evidence="6">Muscle</tissue>
    </source>
</reference>
<dbReference type="PANTHER" id="PTHR16830:SF12">
    <property type="entry name" value="PDZ DOMAIN-CONTAINING PROTEIN"/>
    <property type="match status" value="1"/>
</dbReference>
<dbReference type="GO" id="GO:0007229">
    <property type="term" value="P:integrin-mediated signaling pathway"/>
    <property type="evidence" value="ECO:0007669"/>
    <property type="project" value="InterPro"/>
</dbReference>
<dbReference type="OrthoDB" id="5986624at2759"/>
<dbReference type="Gene3D" id="2.30.30.40">
    <property type="entry name" value="SH3 Domains"/>
    <property type="match status" value="1"/>
</dbReference>
<dbReference type="InterPro" id="IPR001452">
    <property type="entry name" value="SH3_domain"/>
</dbReference>
<evidence type="ECO:0000256" key="1">
    <source>
        <dbReference type="ARBA" id="ARBA00022443"/>
    </source>
</evidence>
<sequence length="656" mass="71971">MEEYRDEDTVALGRMIQEGERKSKKVNGASLSVKERLALLQDSNAGKNKELAGPMKTTLRPSTATKPEISTTQPKPVHPALKPVKPHTTDSGGAASQDGSDAIPKWRRKDITPVKPLASDTDVTSSTTPSSPSEEPVHDNSQKALFPKPQQKENLTSPLSPKGDNAESKSSKWPPVLTKKIGEHPVSVPSQSVPKEDSAESASSLSPTSKKSENEEQQAIRGGHTNLPDRGLKPLKPPPGKLKVSFLPNENDKADDSKGGSTNLPKPLKLPGVKPIINGTVGAAELSKVQLRKAPGARQSSELIVRHTDGKKFRKIDSALSKISLPAPKKPQRLDNINLTNFMQEYQEEVEKMKKDLMSEKTGEEEMDEVYDDAQSTDVVVRQSGGAARQGGARVSAIPEFTEEEEKHEFYDDCSSKPAEPEENYDDFSEEGPQEEYEAVDEINKPMSPPPSDGKQTKKEKKEKEKDNEMQQNKEKSTNKDNLSKKEKEQKKKEEEKRKIMAKFGIKDMDQKIGDGVVLKDSGGGAFRKDLLAVSKGEIVTILKMTDTPAGKWLVQNANGKIGLVQASNIEVATPTIRTGQLEDLVAVSAFALQYLQIWSNKSCLLEEMMSGFKDEKTSTKKLPEDDDDEPGEVYEALPEEEGELDGNCVLSVVLD</sequence>
<feature type="compositionally biased region" description="Basic and acidic residues" evidence="4">
    <location>
        <begin position="455"/>
        <end position="496"/>
    </location>
</feature>
<dbReference type="PROSITE" id="PS50002">
    <property type="entry name" value="SH3"/>
    <property type="match status" value="1"/>
</dbReference>
<dbReference type="Proteomes" id="UP000245119">
    <property type="component" value="Linkage Group LG10"/>
</dbReference>
<keyword evidence="1 2" id="KW-0728">SH3 domain</keyword>
<feature type="compositionally biased region" description="Basic and acidic residues" evidence="4">
    <location>
        <begin position="405"/>
        <end position="415"/>
    </location>
</feature>
<dbReference type="PANTHER" id="PTHR16830">
    <property type="entry name" value="SH2 CONTAINING ADAPTOR PRAM-1 RELATED"/>
    <property type="match status" value="1"/>
</dbReference>
<evidence type="ECO:0000256" key="3">
    <source>
        <dbReference type="SAM" id="Coils"/>
    </source>
</evidence>
<feature type="coiled-coil region" evidence="3">
    <location>
        <begin position="336"/>
        <end position="363"/>
    </location>
</feature>
<name>A0A2T7NPS3_POMCA</name>
<dbReference type="GO" id="GO:0072659">
    <property type="term" value="P:protein localization to plasma membrane"/>
    <property type="evidence" value="ECO:0007669"/>
    <property type="project" value="TreeGrafter"/>
</dbReference>
<evidence type="ECO:0000259" key="5">
    <source>
        <dbReference type="PROSITE" id="PS50002"/>
    </source>
</evidence>
<feature type="domain" description="SH3" evidence="5">
    <location>
        <begin position="511"/>
        <end position="575"/>
    </location>
</feature>
<evidence type="ECO:0000256" key="4">
    <source>
        <dbReference type="SAM" id="MobiDB-lite"/>
    </source>
</evidence>
<dbReference type="InterPro" id="IPR043443">
    <property type="entry name" value="FYB1/2-like"/>
</dbReference>
<accession>A0A2T7NPS3</accession>
<keyword evidence="3" id="KW-0175">Coiled coil</keyword>
<dbReference type="EMBL" id="PZQS01000010">
    <property type="protein sequence ID" value="PVD23170.1"/>
    <property type="molecule type" value="Genomic_DNA"/>
</dbReference>
<feature type="region of interest" description="Disordered" evidence="4">
    <location>
        <begin position="382"/>
        <end position="496"/>
    </location>
</feature>
<evidence type="ECO:0000313" key="6">
    <source>
        <dbReference type="EMBL" id="PVD23170.1"/>
    </source>
</evidence>
<evidence type="ECO:0000256" key="2">
    <source>
        <dbReference type="PROSITE-ProRule" id="PRU00192"/>
    </source>
</evidence>
<proteinExistence type="predicted"/>
<gene>
    <name evidence="6" type="ORF">C0Q70_16433</name>
</gene>
<dbReference type="AlphaFoldDB" id="A0A2T7NPS3"/>
<feature type="compositionally biased region" description="Low complexity" evidence="4">
    <location>
        <begin position="382"/>
        <end position="397"/>
    </location>
</feature>
<feature type="region of interest" description="Disordered" evidence="4">
    <location>
        <begin position="41"/>
        <end position="273"/>
    </location>
</feature>
<keyword evidence="7" id="KW-1185">Reference proteome</keyword>
<feature type="compositionally biased region" description="Acidic residues" evidence="4">
    <location>
        <begin position="421"/>
        <end position="441"/>
    </location>
</feature>